<evidence type="ECO:0000313" key="1">
    <source>
        <dbReference type="EMBL" id="SOY77764.1"/>
    </source>
</evidence>
<proteinExistence type="predicted"/>
<dbReference type="RefSeq" id="WP_116343071.1">
    <property type="nucleotide sequence ID" value="NZ_OFSP01000078.1"/>
</dbReference>
<sequence>MNDRLIATGLTVAQLADALQRLVQDGHGDRPAHALAGGAAGPVRSVEFVLDWDPTAGTVALLNVDADESAPPDLLAIAREVDRLLTAQRWLANEHAPESRLLMLARAALDRHG</sequence>
<dbReference type="Proteomes" id="UP000256297">
    <property type="component" value="Unassembled WGS sequence"/>
</dbReference>
<gene>
    <name evidence="1" type="ORF">CBM2589_U10266</name>
</gene>
<protein>
    <submittedName>
        <fullName evidence="1">Uncharacterized protein</fullName>
    </submittedName>
</protein>
<reference evidence="2" key="1">
    <citation type="submission" date="2018-01" db="EMBL/GenBank/DDBJ databases">
        <authorList>
            <person name="Gaut B.S."/>
            <person name="Morton B.R."/>
            <person name="Clegg M.T."/>
            <person name="Duvall M.R."/>
        </authorList>
    </citation>
    <scope>NUCLEOTIDE SEQUENCE [LARGE SCALE GENOMIC DNA]</scope>
</reference>
<accession>A0A375CQR7</accession>
<comment type="caution">
    <text evidence="1">The sequence shown here is derived from an EMBL/GenBank/DDBJ whole genome shotgun (WGS) entry which is preliminary data.</text>
</comment>
<name>A0A375CQR7_9BURK</name>
<dbReference type="AlphaFoldDB" id="A0A375CQR7"/>
<organism evidence="1 2">
    <name type="scientific">Cupriavidus taiwanensis</name>
    <dbReference type="NCBI Taxonomy" id="164546"/>
    <lineage>
        <taxon>Bacteria</taxon>
        <taxon>Pseudomonadati</taxon>
        <taxon>Pseudomonadota</taxon>
        <taxon>Betaproteobacteria</taxon>
        <taxon>Burkholderiales</taxon>
        <taxon>Burkholderiaceae</taxon>
        <taxon>Cupriavidus</taxon>
    </lineage>
</organism>
<evidence type="ECO:0000313" key="2">
    <source>
        <dbReference type="Proteomes" id="UP000256297"/>
    </source>
</evidence>
<dbReference type="EMBL" id="OFSP01000078">
    <property type="protein sequence ID" value="SOY77764.1"/>
    <property type="molecule type" value="Genomic_DNA"/>
</dbReference>